<dbReference type="Pfam" id="PF01256">
    <property type="entry name" value="Carb_kinase"/>
    <property type="match status" value="1"/>
</dbReference>
<accession>A0AAW9MSD3</accession>
<dbReference type="AlphaFoldDB" id="A0AAW9MSD3"/>
<gene>
    <name evidence="2" type="ORF">VLK81_08505</name>
</gene>
<name>A0AAW9MSD3_9FIRM</name>
<protein>
    <submittedName>
        <fullName evidence="2">NAD(P)H-hydrate dehydratase</fullName>
    </submittedName>
</protein>
<dbReference type="Gene3D" id="3.40.1190.20">
    <property type="match status" value="1"/>
</dbReference>
<evidence type="ECO:0000313" key="2">
    <source>
        <dbReference type="EMBL" id="MEB3430026.1"/>
    </source>
</evidence>
<dbReference type="GO" id="GO:0016836">
    <property type="term" value="F:hydro-lyase activity"/>
    <property type="evidence" value="ECO:0007669"/>
    <property type="project" value="InterPro"/>
</dbReference>
<dbReference type="SUPFAM" id="SSF53613">
    <property type="entry name" value="Ribokinase-like"/>
    <property type="match status" value="1"/>
</dbReference>
<dbReference type="EMBL" id="JAYKOT010000003">
    <property type="protein sequence ID" value="MEB3430026.1"/>
    <property type="molecule type" value="Genomic_DNA"/>
</dbReference>
<dbReference type="InterPro" id="IPR029056">
    <property type="entry name" value="Ribokinase-like"/>
</dbReference>
<proteinExistence type="predicted"/>
<sequence length="66" mass="7696">MLKLDTRKIIDADGLNFISKNRSLLKYLKNSVITPHEMEMSRLIQEDLDYVKANRLSIAKKICFIV</sequence>
<evidence type="ECO:0000259" key="1">
    <source>
        <dbReference type="PROSITE" id="PS51383"/>
    </source>
</evidence>
<keyword evidence="3" id="KW-1185">Reference proteome</keyword>
<reference evidence="2 3" key="1">
    <citation type="submission" date="2024-01" db="EMBL/GenBank/DDBJ databases">
        <title>Complete genome sequence of Citroniella saccharovorans strain M6.X9, isolated from human fecal sample.</title>
        <authorList>
            <person name="Cheng G."/>
            <person name="Westerholm M."/>
            <person name="Schnurer A."/>
        </authorList>
    </citation>
    <scope>NUCLEOTIDE SEQUENCE [LARGE SCALE GENOMIC DNA]</scope>
    <source>
        <strain evidence="2 3">DSM 29873</strain>
    </source>
</reference>
<dbReference type="PROSITE" id="PS51383">
    <property type="entry name" value="YJEF_C_3"/>
    <property type="match status" value="1"/>
</dbReference>
<evidence type="ECO:0000313" key="3">
    <source>
        <dbReference type="Proteomes" id="UP001357733"/>
    </source>
</evidence>
<organism evidence="2 3">
    <name type="scientific">Citroniella saccharovorans</name>
    <dbReference type="NCBI Taxonomy" id="2053367"/>
    <lineage>
        <taxon>Bacteria</taxon>
        <taxon>Bacillati</taxon>
        <taxon>Bacillota</taxon>
        <taxon>Tissierellia</taxon>
        <taxon>Tissierellales</taxon>
        <taxon>Peptoniphilaceae</taxon>
        <taxon>Citroniella</taxon>
    </lineage>
</organism>
<dbReference type="Proteomes" id="UP001357733">
    <property type="component" value="Unassembled WGS sequence"/>
</dbReference>
<feature type="domain" description="YjeF C-terminal" evidence="1">
    <location>
        <begin position="1"/>
        <end position="66"/>
    </location>
</feature>
<comment type="caution">
    <text evidence="2">The sequence shown here is derived from an EMBL/GenBank/DDBJ whole genome shotgun (WGS) entry which is preliminary data.</text>
</comment>
<dbReference type="InterPro" id="IPR000631">
    <property type="entry name" value="CARKD"/>
</dbReference>